<dbReference type="InterPro" id="IPR000572">
    <property type="entry name" value="OxRdtase_Mopterin-bd_dom"/>
</dbReference>
<feature type="domain" description="Oxidoreductase molybdopterin-binding" evidence="2">
    <location>
        <begin position="38"/>
        <end position="134"/>
    </location>
</feature>
<dbReference type="Proteomes" id="UP000462621">
    <property type="component" value="Unassembled WGS sequence"/>
</dbReference>
<dbReference type="RefSeq" id="WP_161154143.1">
    <property type="nucleotide sequence ID" value="NZ_WEKT01000007.1"/>
</dbReference>
<keyword evidence="4" id="KW-1185">Reference proteome</keyword>
<protein>
    <submittedName>
        <fullName evidence="3">Molybdopterin-dependent oxidoreductase</fullName>
    </submittedName>
</protein>
<feature type="signal peptide" evidence="1">
    <location>
        <begin position="1"/>
        <end position="26"/>
    </location>
</feature>
<proteinExistence type="predicted"/>
<dbReference type="AlphaFoldDB" id="A0A7X4LJ87"/>
<evidence type="ECO:0000313" key="3">
    <source>
        <dbReference type="EMBL" id="MZI92846.1"/>
    </source>
</evidence>
<keyword evidence="1" id="KW-0732">Signal</keyword>
<dbReference type="Gene3D" id="3.90.420.10">
    <property type="entry name" value="Oxidoreductase, molybdopterin-binding domain"/>
    <property type="match status" value="1"/>
</dbReference>
<evidence type="ECO:0000259" key="2">
    <source>
        <dbReference type="Pfam" id="PF00174"/>
    </source>
</evidence>
<gene>
    <name evidence="3" type="ORF">F9817_06515</name>
</gene>
<name>A0A7X4LJ87_9VIBR</name>
<dbReference type="SUPFAM" id="SSF56524">
    <property type="entry name" value="Oxidoreductase molybdopterin-binding domain"/>
    <property type="match status" value="1"/>
</dbReference>
<organism evidence="3 4">
    <name type="scientific">Vibrio eleionomae</name>
    <dbReference type="NCBI Taxonomy" id="2653505"/>
    <lineage>
        <taxon>Bacteria</taxon>
        <taxon>Pseudomonadati</taxon>
        <taxon>Pseudomonadota</taxon>
        <taxon>Gammaproteobacteria</taxon>
        <taxon>Vibrionales</taxon>
        <taxon>Vibrionaceae</taxon>
        <taxon>Vibrio</taxon>
    </lineage>
</organism>
<reference evidence="3 4" key="1">
    <citation type="submission" date="2019-10" db="EMBL/GenBank/DDBJ databases">
        <title>Vibrio sp. nov. isolated from a shrimp pond.</title>
        <authorList>
            <person name="Gomez-Gil B."/>
            <person name="Enciso-Ibarra J."/>
            <person name="Enciso-Ibarra K."/>
            <person name="Bolan-Mejia C."/>
        </authorList>
    </citation>
    <scope>NUCLEOTIDE SEQUENCE [LARGE SCALE GENOMIC DNA]</scope>
    <source>
        <strain evidence="3 4">CAIM 722</strain>
    </source>
</reference>
<dbReference type="EMBL" id="WEKT01000007">
    <property type="protein sequence ID" value="MZI92846.1"/>
    <property type="molecule type" value="Genomic_DNA"/>
</dbReference>
<dbReference type="Pfam" id="PF00174">
    <property type="entry name" value="Oxidored_molyb"/>
    <property type="match status" value="1"/>
</dbReference>
<accession>A0A7X4LJ87</accession>
<feature type="chain" id="PRO_5030710825" evidence="1">
    <location>
        <begin position="27"/>
        <end position="161"/>
    </location>
</feature>
<comment type="caution">
    <text evidence="3">The sequence shown here is derived from an EMBL/GenBank/DDBJ whole genome shotgun (WGS) entry which is preliminary data.</text>
</comment>
<dbReference type="InterPro" id="IPR036374">
    <property type="entry name" value="OxRdtase_Mopterin-bd_sf"/>
</dbReference>
<evidence type="ECO:0000313" key="4">
    <source>
        <dbReference type="Proteomes" id="UP000462621"/>
    </source>
</evidence>
<sequence>MMFCHSLKRGALFISIIALFIGHAQAQEDTVLTVSGDNQEVSYTMEQLENMAQDTITTETPWTKGNTQFTGITLKKLLEQSGIENENIKVGAINNYWANIPYQDIPTYDPILAFKMNGKSMSVRDKGPLWVIYPLSQTNQLTSELLHSRMVWQVNRIEVLH</sequence>
<evidence type="ECO:0000256" key="1">
    <source>
        <dbReference type="SAM" id="SignalP"/>
    </source>
</evidence>